<dbReference type="InterPro" id="IPR003477">
    <property type="entry name" value="PemK-like"/>
</dbReference>
<evidence type="ECO:0000313" key="3">
    <source>
        <dbReference type="EMBL" id="VEP11528.1"/>
    </source>
</evidence>
<dbReference type="Pfam" id="PF02452">
    <property type="entry name" value="PemK_toxin"/>
    <property type="match status" value="1"/>
</dbReference>
<organism evidence="3 4">
    <name type="scientific">Hyella patelloides LEGE 07179</name>
    <dbReference type="NCBI Taxonomy" id="945734"/>
    <lineage>
        <taxon>Bacteria</taxon>
        <taxon>Bacillati</taxon>
        <taxon>Cyanobacteriota</taxon>
        <taxon>Cyanophyceae</taxon>
        <taxon>Pleurocapsales</taxon>
        <taxon>Hyellaceae</taxon>
        <taxon>Hyella</taxon>
    </lineage>
</organism>
<protein>
    <submittedName>
        <fullName evidence="3">mRNA interferase</fullName>
        <ecNumber evidence="3">3.1.-.-</ecNumber>
    </submittedName>
</protein>
<dbReference type="AlphaFoldDB" id="A0A563VJA9"/>
<accession>A0A563VJA9</accession>
<dbReference type="GO" id="GO:0003677">
    <property type="term" value="F:DNA binding"/>
    <property type="evidence" value="ECO:0007669"/>
    <property type="project" value="InterPro"/>
</dbReference>
<sequence>MGYKLSNNRTADVVTIIPLTSNLQRIYMIEVLLQNNYIGLQKESPVQAQQIRTISQQRINSEKISKLNLKLIKSVNSALK</sequence>
<evidence type="ECO:0000313" key="4">
    <source>
        <dbReference type="Proteomes" id="UP000320055"/>
    </source>
</evidence>
<dbReference type="InterPro" id="IPR011067">
    <property type="entry name" value="Plasmid_toxin/cell-grow_inhib"/>
</dbReference>
<dbReference type="SUPFAM" id="SSF50118">
    <property type="entry name" value="Cell growth inhibitor/plasmid maintenance toxic component"/>
    <property type="match status" value="1"/>
</dbReference>
<keyword evidence="3" id="KW-0378">Hydrolase</keyword>
<evidence type="ECO:0000256" key="2">
    <source>
        <dbReference type="ARBA" id="ARBA00022649"/>
    </source>
</evidence>
<name>A0A563VJA9_9CYAN</name>
<dbReference type="Gene3D" id="2.30.30.110">
    <property type="match status" value="1"/>
</dbReference>
<gene>
    <name evidence="3" type="ORF">H1P_1080015</name>
</gene>
<dbReference type="EC" id="3.1.-.-" evidence="3"/>
<dbReference type="Proteomes" id="UP000320055">
    <property type="component" value="Unassembled WGS sequence"/>
</dbReference>
<dbReference type="EMBL" id="CAACVJ010000011">
    <property type="protein sequence ID" value="VEP11528.1"/>
    <property type="molecule type" value="Genomic_DNA"/>
</dbReference>
<proteinExistence type="inferred from homology"/>
<reference evidence="3 4" key="1">
    <citation type="submission" date="2019-01" db="EMBL/GenBank/DDBJ databases">
        <authorList>
            <person name="Brito A."/>
        </authorList>
    </citation>
    <scope>NUCLEOTIDE SEQUENCE [LARGE SCALE GENOMIC DNA]</scope>
    <source>
        <strain evidence="3">1</strain>
    </source>
</reference>
<evidence type="ECO:0000256" key="1">
    <source>
        <dbReference type="ARBA" id="ARBA00007521"/>
    </source>
</evidence>
<dbReference type="GO" id="GO:0016787">
    <property type="term" value="F:hydrolase activity"/>
    <property type="evidence" value="ECO:0007669"/>
    <property type="project" value="UniProtKB-KW"/>
</dbReference>
<keyword evidence="4" id="KW-1185">Reference proteome</keyword>
<comment type="similarity">
    <text evidence="1">Belongs to the PemK/MazF family.</text>
</comment>
<keyword evidence="2" id="KW-1277">Toxin-antitoxin system</keyword>